<evidence type="ECO:0000313" key="2">
    <source>
        <dbReference type="Proteomes" id="UP000823775"/>
    </source>
</evidence>
<evidence type="ECO:0000313" key="1">
    <source>
        <dbReference type="EMBL" id="MCD7471414.1"/>
    </source>
</evidence>
<reference evidence="1 2" key="1">
    <citation type="journal article" date="2021" name="BMC Genomics">
        <title>Datura genome reveals duplications of psychoactive alkaloid biosynthetic genes and high mutation rate following tissue culture.</title>
        <authorList>
            <person name="Rajewski A."/>
            <person name="Carter-House D."/>
            <person name="Stajich J."/>
            <person name="Litt A."/>
        </authorList>
    </citation>
    <scope>NUCLEOTIDE SEQUENCE [LARGE SCALE GENOMIC DNA]</scope>
    <source>
        <strain evidence="1">AR-01</strain>
    </source>
</reference>
<proteinExistence type="predicted"/>
<organism evidence="1 2">
    <name type="scientific">Datura stramonium</name>
    <name type="common">Jimsonweed</name>
    <name type="synonym">Common thornapple</name>
    <dbReference type="NCBI Taxonomy" id="4076"/>
    <lineage>
        <taxon>Eukaryota</taxon>
        <taxon>Viridiplantae</taxon>
        <taxon>Streptophyta</taxon>
        <taxon>Embryophyta</taxon>
        <taxon>Tracheophyta</taxon>
        <taxon>Spermatophyta</taxon>
        <taxon>Magnoliopsida</taxon>
        <taxon>eudicotyledons</taxon>
        <taxon>Gunneridae</taxon>
        <taxon>Pentapetalae</taxon>
        <taxon>asterids</taxon>
        <taxon>lamiids</taxon>
        <taxon>Solanales</taxon>
        <taxon>Solanaceae</taxon>
        <taxon>Solanoideae</taxon>
        <taxon>Datureae</taxon>
        <taxon>Datura</taxon>
    </lineage>
</organism>
<gene>
    <name evidence="1" type="ORF">HAX54_011833</name>
</gene>
<feature type="non-terminal residue" evidence="1">
    <location>
        <position position="1"/>
    </location>
</feature>
<name>A0ABS8TLK9_DATST</name>
<accession>A0ABS8TLK9</accession>
<keyword evidence="2" id="KW-1185">Reference proteome</keyword>
<comment type="caution">
    <text evidence="1">The sequence shown here is derived from an EMBL/GenBank/DDBJ whole genome shotgun (WGS) entry which is preliminary data.</text>
</comment>
<sequence>QVLAQNKAGAPPPPSHHILSKISSNFSFEINLVWCPHYLAKVLANFSTHLACLASHSHYLAKVLVKFLHFWTHLARGLLHLTRILVIFYKSGKLWGSTPTISP</sequence>
<dbReference type="Proteomes" id="UP000823775">
    <property type="component" value="Unassembled WGS sequence"/>
</dbReference>
<feature type="non-terminal residue" evidence="1">
    <location>
        <position position="103"/>
    </location>
</feature>
<dbReference type="EMBL" id="JACEIK010001679">
    <property type="protein sequence ID" value="MCD7471414.1"/>
    <property type="molecule type" value="Genomic_DNA"/>
</dbReference>
<protein>
    <submittedName>
        <fullName evidence="1">Uncharacterized protein</fullName>
    </submittedName>
</protein>